<gene>
    <name evidence="13" type="ORF">BYL167_LOCUS20225</name>
    <name evidence="10" type="ORF">CJN711_LOCUS25721</name>
    <name evidence="12" type="ORF">GIL414_LOCUS14980</name>
    <name evidence="11" type="ORF">KQP761_LOCUS15962</name>
</gene>
<comment type="subcellular location">
    <subcellularLocation>
        <location evidence="1">Membrane</location>
        <topology evidence="1">Multi-pass membrane protein</topology>
    </subcellularLocation>
</comment>
<evidence type="ECO:0000313" key="14">
    <source>
        <dbReference type="Proteomes" id="UP000663855"/>
    </source>
</evidence>
<dbReference type="GO" id="GO:0004930">
    <property type="term" value="F:G protein-coupled receptor activity"/>
    <property type="evidence" value="ECO:0007669"/>
    <property type="project" value="UniProtKB-KW"/>
</dbReference>
<dbReference type="EMBL" id="CAJOBJ010006469">
    <property type="protein sequence ID" value="CAF4061322.1"/>
    <property type="molecule type" value="Genomic_DNA"/>
</dbReference>
<evidence type="ECO:0000313" key="11">
    <source>
        <dbReference type="EMBL" id="CAF1525544.1"/>
    </source>
</evidence>
<proteinExistence type="predicted"/>
<feature type="domain" description="G-protein coupled receptors family 1 profile" evidence="9">
    <location>
        <begin position="36"/>
        <end position="323"/>
    </location>
</feature>
<dbReference type="AlphaFoldDB" id="A0A815R5T6"/>
<dbReference type="Gene3D" id="1.20.1070.10">
    <property type="entry name" value="Rhodopsin 7-helix transmembrane proteins"/>
    <property type="match status" value="1"/>
</dbReference>
<keyword evidence="2 8" id="KW-0812">Transmembrane</keyword>
<dbReference type="PROSITE" id="PS50262">
    <property type="entry name" value="G_PROTEIN_RECEP_F1_2"/>
    <property type="match status" value="1"/>
</dbReference>
<dbReference type="GO" id="GO:0016020">
    <property type="term" value="C:membrane"/>
    <property type="evidence" value="ECO:0007669"/>
    <property type="project" value="UniProtKB-SubCell"/>
</dbReference>
<dbReference type="Proteomes" id="UP000663834">
    <property type="component" value="Unassembled WGS sequence"/>
</dbReference>
<evidence type="ECO:0000256" key="2">
    <source>
        <dbReference type="ARBA" id="ARBA00022692"/>
    </source>
</evidence>
<name>A0A815R5T6_9BILA</name>
<evidence type="ECO:0000256" key="5">
    <source>
        <dbReference type="ARBA" id="ARBA00023136"/>
    </source>
</evidence>
<accession>A0A815R5T6</accession>
<evidence type="ECO:0000313" key="12">
    <source>
        <dbReference type="EMBL" id="CAF4061322.1"/>
    </source>
</evidence>
<evidence type="ECO:0000256" key="6">
    <source>
        <dbReference type="ARBA" id="ARBA00023170"/>
    </source>
</evidence>
<evidence type="ECO:0000256" key="4">
    <source>
        <dbReference type="ARBA" id="ARBA00023040"/>
    </source>
</evidence>
<evidence type="ECO:0000313" key="13">
    <source>
        <dbReference type="EMBL" id="CAF4124211.1"/>
    </source>
</evidence>
<dbReference type="Proteomes" id="UP000681720">
    <property type="component" value="Unassembled WGS sequence"/>
</dbReference>
<dbReference type="Proteomes" id="UP000663855">
    <property type="component" value="Unassembled WGS sequence"/>
</dbReference>
<evidence type="ECO:0000256" key="1">
    <source>
        <dbReference type="ARBA" id="ARBA00004141"/>
    </source>
</evidence>
<evidence type="ECO:0000313" key="10">
    <source>
        <dbReference type="EMBL" id="CAF1472342.1"/>
    </source>
</evidence>
<evidence type="ECO:0000256" key="3">
    <source>
        <dbReference type="ARBA" id="ARBA00022989"/>
    </source>
</evidence>
<dbReference type="SUPFAM" id="SSF81321">
    <property type="entry name" value="Family A G protein-coupled receptor-like"/>
    <property type="match status" value="1"/>
</dbReference>
<organism evidence="10 14">
    <name type="scientific">Rotaria magnacalcarata</name>
    <dbReference type="NCBI Taxonomy" id="392030"/>
    <lineage>
        <taxon>Eukaryota</taxon>
        <taxon>Metazoa</taxon>
        <taxon>Spiralia</taxon>
        <taxon>Gnathifera</taxon>
        <taxon>Rotifera</taxon>
        <taxon>Eurotatoria</taxon>
        <taxon>Bdelloidea</taxon>
        <taxon>Philodinida</taxon>
        <taxon>Philodinidae</taxon>
        <taxon>Rotaria</taxon>
    </lineage>
</organism>
<dbReference type="Pfam" id="PF00001">
    <property type="entry name" value="7tm_1"/>
    <property type="match status" value="1"/>
</dbReference>
<evidence type="ECO:0000259" key="9">
    <source>
        <dbReference type="PROSITE" id="PS50262"/>
    </source>
</evidence>
<keyword evidence="3 8" id="KW-1133">Transmembrane helix</keyword>
<dbReference type="InterPro" id="IPR000276">
    <property type="entry name" value="GPCR_Rhodpsn"/>
</dbReference>
<sequence length="338" mass="39467">MVYNERNVSLWPCAHSLRYTSWTLPCTLCRLGGILISLISIVCFGFNMRFLFSHRCKNSLVVSLFLASLLVITISVPSVIVQLFTCHRHCLNIYCRIEGFCSYLSGCVCMLVFMSLSIHRYLSLCSYKSSLSYGASTCFSWSLSLVFTFPLVFDYFNSYKFEGLGFHCSINWQDSSSIGRVYIFSSFIFMYFIPLIILVFVNVRAHLIVRHIYTKENLHSTFINYMHQRYLTRKSRQAVDYKNNFVHKYCARIATDRKRLRTDYRFLRAIIFLISSYLIAWTPYSIIAVLQLLNIGFIFNHAFLITLSAFIAKLSVILAPFVYLSIMNYKFFKKILFN</sequence>
<evidence type="ECO:0000256" key="7">
    <source>
        <dbReference type="ARBA" id="ARBA00023224"/>
    </source>
</evidence>
<protein>
    <recommendedName>
        <fullName evidence="9">G-protein coupled receptors family 1 profile domain-containing protein</fullName>
    </recommendedName>
</protein>
<feature type="transmembrane region" description="Helical" evidence="8">
    <location>
        <begin position="31"/>
        <end position="52"/>
    </location>
</feature>
<feature type="transmembrane region" description="Helical" evidence="8">
    <location>
        <begin position="266"/>
        <end position="290"/>
    </location>
</feature>
<feature type="transmembrane region" description="Helical" evidence="8">
    <location>
        <begin position="97"/>
        <end position="118"/>
    </location>
</feature>
<feature type="transmembrane region" description="Helical" evidence="8">
    <location>
        <begin position="302"/>
        <end position="324"/>
    </location>
</feature>
<keyword evidence="6" id="KW-0675">Receptor</keyword>
<dbReference type="EMBL" id="CAJNOV010011996">
    <property type="protein sequence ID" value="CAF1472342.1"/>
    <property type="molecule type" value="Genomic_DNA"/>
</dbReference>
<keyword evidence="7" id="KW-0807">Transducer</keyword>
<feature type="transmembrane region" description="Helical" evidence="8">
    <location>
        <begin position="181"/>
        <end position="201"/>
    </location>
</feature>
<dbReference type="EMBL" id="CAJOBH010008825">
    <property type="protein sequence ID" value="CAF4124211.1"/>
    <property type="molecule type" value="Genomic_DNA"/>
</dbReference>
<dbReference type="InterPro" id="IPR017452">
    <property type="entry name" value="GPCR_Rhodpsn_7TM"/>
</dbReference>
<dbReference type="PANTHER" id="PTHR24240">
    <property type="entry name" value="OPSIN"/>
    <property type="match status" value="1"/>
</dbReference>
<feature type="transmembrane region" description="Helical" evidence="8">
    <location>
        <begin position="64"/>
        <end position="85"/>
    </location>
</feature>
<dbReference type="PRINTS" id="PR00237">
    <property type="entry name" value="GPCRRHODOPSN"/>
</dbReference>
<reference evidence="10" key="1">
    <citation type="submission" date="2021-02" db="EMBL/GenBank/DDBJ databases">
        <authorList>
            <person name="Nowell W R."/>
        </authorList>
    </citation>
    <scope>NUCLEOTIDE SEQUENCE</scope>
</reference>
<comment type="caution">
    <text evidence="10">The sequence shown here is derived from an EMBL/GenBank/DDBJ whole genome shotgun (WGS) entry which is preliminary data.</text>
</comment>
<feature type="transmembrane region" description="Helical" evidence="8">
    <location>
        <begin position="130"/>
        <end position="153"/>
    </location>
</feature>
<keyword evidence="4" id="KW-0297">G-protein coupled receptor</keyword>
<evidence type="ECO:0000256" key="8">
    <source>
        <dbReference type="SAM" id="Phobius"/>
    </source>
</evidence>
<dbReference type="OrthoDB" id="9996086at2759"/>
<dbReference type="InterPro" id="IPR050125">
    <property type="entry name" value="GPCR_opsins"/>
</dbReference>
<dbReference type="Proteomes" id="UP000681967">
    <property type="component" value="Unassembled WGS sequence"/>
</dbReference>
<dbReference type="EMBL" id="CAJNOW010007916">
    <property type="protein sequence ID" value="CAF1525544.1"/>
    <property type="molecule type" value="Genomic_DNA"/>
</dbReference>
<keyword evidence="5 8" id="KW-0472">Membrane</keyword>